<name>A0ABQ4BPV5_9ACTN</name>
<dbReference type="Proteomes" id="UP000624709">
    <property type="component" value="Unassembled WGS sequence"/>
</dbReference>
<dbReference type="InterPro" id="IPR036513">
    <property type="entry name" value="STAS_dom_sf"/>
</dbReference>
<accession>A0ABQ4BPV5</accession>
<dbReference type="Pfam" id="PF13466">
    <property type="entry name" value="STAS_2"/>
    <property type="match status" value="1"/>
</dbReference>
<keyword evidence="5" id="KW-1185">Reference proteome</keyword>
<dbReference type="InterPro" id="IPR002645">
    <property type="entry name" value="STAS_dom"/>
</dbReference>
<dbReference type="CDD" id="cd07043">
    <property type="entry name" value="STAS_anti-anti-sigma_factors"/>
    <property type="match status" value="1"/>
</dbReference>
<dbReference type="PANTHER" id="PTHR33495">
    <property type="entry name" value="ANTI-SIGMA FACTOR ANTAGONIST TM_1081-RELATED-RELATED"/>
    <property type="match status" value="1"/>
</dbReference>
<evidence type="ECO:0000313" key="4">
    <source>
        <dbReference type="EMBL" id="GIE72657.1"/>
    </source>
</evidence>
<feature type="domain" description="STAS" evidence="3">
    <location>
        <begin position="23"/>
        <end position="120"/>
    </location>
</feature>
<dbReference type="InterPro" id="IPR058548">
    <property type="entry name" value="MlaB-like_STAS"/>
</dbReference>
<dbReference type="PANTHER" id="PTHR33495:SF2">
    <property type="entry name" value="ANTI-SIGMA FACTOR ANTAGONIST TM_1081-RELATED"/>
    <property type="match status" value="1"/>
</dbReference>
<sequence length="120" mass="12674">MSITPRVSSPAQLSLQTTNPAAGIVHIAVAGEIDLNNTGELRAQLFHALRTRRPHHIAVDLAGVRFIDCGGLAVLILLSQAALSSGCCLEFTDPPAFLLRMLKETGTLSILTVHPTGPPT</sequence>
<evidence type="ECO:0000259" key="3">
    <source>
        <dbReference type="PROSITE" id="PS50801"/>
    </source>
</evidence>
<protein>
    <recommendedName>
        <fullName evidence="2">Anti-sigma factor antagonist</fullName>
    </recommendedName>
</protein>
<dbReference type="InterPro" id="IPR003658">
    <property type="entry name" value="Anti-sigma_ant"/>
</dbReference>
<comment type="similarity">
    <text evidence="1 2">Belongs to the anti-sigma-factor antagonist family.</text>
</comment>
<dbReference type="RefSeq" id="WP_203830354.1">
    <property type="nucleotide sequence ID" value="NZ_BAAATY010000019.1"/>
</dbReference>
<evidence type="ECO:0000256" key="2">
    <source>
        <dbReference type="RuleBase" id="RU003749"/>
    </source>
</evidence>
<dbReference type="NCBIfam" id="TIGR00377">
    <property type="entry name" value="ant_ant_sig"/>
    <property type="match status" value="1"/>
</dbReference>
<reference evidence="4 5" key="1">
    <citation type="submission" date="2021-01" db="EMBL/GenBank/DDBJ databases">
        <title>Whole genome shotgun sequence of Actinoplanes palleronii NBRC 14916.</title>
        <authorList>
            <person name="Komaki H."/>
            <person name="Tamura T."/>
        </authorList>
    </citation>
    <scope>NUCLEOTIDE SEQUENCE [LARGE SCALE GENOMIC DNA]</scope>
    <source>
        <strain evidence="4 5">NBRC 14916</strain>
    </source>
</reference>
<dbReference type="PROSITE" id="PS50801">
    <property type="entry name" value="STAS"/>
    <property type="match status" value="1"/>
</dbReference>
<gene>
    <name evidence="4" type="ORF">Apa02nite_087650</name>
</gene>
<organism evidence="4 5">
    <name type="scientific">Actinoplanes palleronii</name>
    <dbReference type="NCBI Taxonomy" id="113570"/>
    <lineage>
        <taxon>Bacteria</taxon>
        <taxon>Bacillati</taxon>
        <taxon>Actinomycetota</taxon>
        <taxon>Actinomycetes</taxon>
        <taxon>Micromonosporales</taxon>
        <taxon>Micromonosporaceae</taxon>
        <taxon>Actinoplanes</taxon>
    </lineage>
</organism>
<dbReference type="EMBL" id="BOMS01000152">
    <property type="protein sequence ID" value="GIE72657.1"/>
    <property type="molecule type" value="Genomic_DNA"/>
</dbReference>
<dbReference type="Gene3D" id="3.30.750.24">
    <property type="entry name" value="STAS domain"/>
    <property type="match status" value="1"/>
</dbReference>
<dbReference type="SUPFAM" id="SSF52091">
    <property type="entry name" value="SpoIIaa-like"/>
    <property type="match status" value="1"/>
</dbReference>
<comment type="caution">
    <text evidence="4">The sequence shown here is derived from an EMBL/GenBank/DDBJ whole genome shotgun (WGS) entry which is preliminary data.</text>
</comment>
<evidence type="ECO:0000256" key="1">
    <source>
        <dbReference type="ARBA" id="ARBA00009013"/>
    </source>
</evidence>
<evidence type="ECO:0000313" key="5">
    <source>
        <dbReference type="Proteomes" id="UP000624709"/>
    </source>
</evidence>
<proteinExistence type="inferred from homology"/>